<keyword evidence="2" id="KW-1185">Reference proteome</keyword>
<gene>
    <name evidence="1" type="ORF">SAMN05660706_11526</name>
</gene>
<evidence type="ECO:0000313" key="2">
    <source>
        <dbReference type="Proteomes" id="UP000199584"/>
    </source>
</evidence>
<reference evidence="2" key="1">
    <citation type="submission" date="2016-10" db="EMBL/GenBank/DDBJ databases">
        <authorList>
            <person name="Varghese N."/>
            <person name="Submissions S."/>
        </authorList>
    </citation>
    <scope>NUCLEOTIDE SEQUENCE [LARGE SCALE GENOMIC DNA]</scope>
    <source>
        <strain evidence="2">DSM 3669</strain>
    </source>
</reference>
<dbReference type="EMBL" id="FOYM01000015">
    <property type="protein sequence ID" value="SFR07750.1"/>
    <property type="molecule type" value="Genomic_DNA"/>
</dbReference>
<sequence>MPQVKYKCSNCSADFLVKYILIKPGEVKCPQCGSANVQENKNAGCGCGGGSRFT</sequence>
<evidence type="ECO:0008006" key="3">
    <source>
        <dbReference type="Google" id="ProtNLM"/>
    </source>
</evidence>
<dbReference type="RefSeq" id="WP_165608264.1">
    <property type="nucleotide sequence ID" value="NZ_FOYM01000015.1"/>
</dbReference>
<dbReference type="STRING" id="39060.SAMN05660706_11526"/>
<name>A0A1I6DQK8_9FIRM</name>
<accession>A0A1I6DQK8</accession>
<organism evidence="1 2">
    <name type="scientific">Desulfoscipio geothermicus DSM 3669</name>
    <dbReference type="NCBI Taxonomy" id="1121426"/>
    <lineage>
        <taxon>Bacteria</taxon>
        <taxon>Bacillati</taxon>
        <taxon>Bacillota</taxon>
        <taxon>Clostridia</taxon>
        <taxon>Eubacteriales</taxon>
        <taxon>Desulfallaceae</taxon>
        <taxon>Desulfoscipio</taxon>
    </lineage>
</organism>
<dbReference type="AlphaFoldDB" id="A0A1I6DQK8"/>
<dbReference type="Proteomes" id="UP000199584">
    <property type="component" value="Unassembled WGS sequence"/>
</dbReference>
<evidence type="ECO:0000313" key="1">
    <source>
        <dbReference type="EMBL" id="SFR07750.1"/>
    </source>
</evidence>
<dbReference type="Gene3D" id="2.20.28.30">
    <property type="entry name" value="RNA polymerase ii, chain L"/>
    <property type="match status" value="1"/>
</dbReference>
<protein>
    <recommendedName>
        <fullName evidence="3">Regulatory protein, FmdB family</fullName>
    </recommendedName>
</protein>
<proteinExistence type="predicted"/>